<comment type="subcellular location">
    <subcellularLocation>
        <location evidence="1">Cytoplasm</location>
    </subcellularLocation>
</comment>
<dbReference type="SMART" id="SM00228">
    <property type="entry name" value="PDZ"/>
    <property type="match status" value="1"/>
</dbReference>
<feature type="region of interest" description="Disordered" evidence="3">
    <location>
        <begin position="89"/>
        <end position="121"/>
    </location>
</feature>
<keyword evidence="4" id="KW-0472">Membrane</keyword>
<name>A0A8B8GMI1_9HEMI</name>
<feature type="compositionally biased region" description="Low complexity" evidence="3">
    <location>
        <begin position="648"/>
        <end position="666"/>
    </location>
</feature>
<dbReference type="InterPro" id="IPR036034">
    <property type="entry name" value="PDZ_sf"/>
</dbReference>
<feature type="compositionally biased region" description="Basic residues" evidence="3">
    <location>
        <begin position="555"/>
        <end position="564"/>
    </location>
</feature>
<dbReference type="PANTHER" id="PTHR15963">
    <property type="entry name" value="GENERAL RECEPTOR FOR PHOSPHOINOSITIDES 1-ASSOCIATED SCAFFOLD PROTEIN-RELATED"/>
    <property type="match status" value="1"/>
</dbReference>
<feature type="transmembrane region" description="Helical" evidence="4">
    <location>
        <begin position="12"/>
        <end position="36"/>
    </location>
</feature>
<dbReference type="GO" id="GO:0005737">
    <property type="term" value="C:cytoplasm"/>
    <property type="evidence" value="ECO:0007669"/>
    <property type="project" value="UniProtKB-SubCell"/>
</dbReference>
<evidence type="ECO:0000256" key="3">
    <source>
        <dbReference type="SAM" id="MobiDB-lite"/>
    </source>
</evidence>
<dbReference type="CDD" id="cd06713">
    <property type="entry name" value="PDZ_tamalin_CYTIP-like"/>
    <property type="match status" value="1"/>
</dbReference>
<dbReference type="PANTHER" id="PTHR15963:SF5">
    <property type="entry name" value="SHORT SPINDLE 6, ISOFORM A"/>
    <property type="match status" value="1"/>
</dbReference>
<keyword evidence="4" id="KW-0812">Transmembrane</keyword>
<dbReference type="Pfam" id="PF00595">
    <property type="entry name" value="PDZ"/>
    <property type="match status" value="1"/>
</dbReference>
<evidence type="ECO:0000313" key="7">
    <source>
        <dbReference type="RefSeq" id="XP_025424268.1"/>
    </source>
</evidence>
<keyword evidence="6" id="KW-1185">Reference proteome</keyword>
<evidence type="ECO:0000256" key="1">
    <source>
        <dbReference type="ARBA" id="ARBA00004496"/>
    </source>
</evidence>
<keyword evidence="4" id="KW-1133">Transmembrane helix</keyword>
<dbReference type="GeneID" id="112693424"/>
<feature type="region of interest" description="Disordered" evidence="3">
    <location>
        <begin position="523"/>
        <end position="589"/>
    </location>
</feature>
<dbReference type="RefSeq" id="XP_025424268.1">
    <property type="nucleotide sequence ID" value="XM_025568483.1"/>
</dbReference>
<feature type="compositionally biased region" description="Basic residues" evidence="3">
    <location>
        <begin position="736"/>
        <end position="772"/>
    </location>
</feature>
<keyword evidence="2" id="KW-0963">Cytoplasm</keyword>
<feature type="compositionally biased region" description="Polar residues" evidence="3">
    <location>
        <begin position="410"/>
        <end position="429"/>
    </location>
</feature>
<feature type="region of interest" description="Disordered" evidence="3">
    <location>
        <begin position="280"/>
        <end position="317"/>
    </location>
</feature>
<dbReference type="InterPro" id="IPR001478">
    <property type="entry name" value="PDZ"/>
</dbReference>
<feature type="region of interest" description="Disordered" evidence="3">
    <location>
        <begin position="735"/>
        <end position="772"/>
    </location>
</feature>
<proteinExistence type="predicted"/>
<feature type="domain" description="PDZ" evidence="5">
    <location>
        <begin position="151"/>
        <end position="239"/>
    </location>
</feature>
<dbReference type="OrthoDB" id="10041077at2759"/>
<evidence type="ECO:0000256" key="2">
    <source>
        <dbReference type="ARBA" id="ARBA00022490"/>
    </source>
</evidence>
<dbReference type="InterPro" id="IPR052122">
    <property type="entry name" value="Intracell_Traff_Signaling_Reg"/>
</dbReference>
<dbReference type="AlphaFoldDB" id="A0A8B8GMI1"/>
<accession>A0A8B8GMI1</accession>
<dbReference type="Gene3D" id="2.30.42.10">
    <property type="match status" value="1"/>
</dbReference>
<feature type="compositionally biased region" description="Polar residues" evidence="3">
    <location>
        <begin position="104"/>
        <end position="117"/>
    </location>
</feature>
<dbReference type="CTD" id="38694"/>
<evidence type="ECO:0000313" key="6">
    <source>
        <dbReference type="Proteomes" id="UP000694846"/>
    </source>
</evidence>
<feature type="compositionally biased region" description="Basic residues" evidence="3">
    <location>
        <begin position="523"/>
        <end position="532"/>
    </location>
</feature>
<dbReference type="PROSITE" id="PS50106">
    <property type="entry name" value="PDZ"/>
    <property type="match status" value="1"/>
</dbReference>
<evidence type="ECO:0000256" key="4">
    <source>
        <dbReference type="SAM" id="Phobius"/>
    </source>
</evidence>
<dbReference type="SUPFAM" id="SSF50156">
    <property type="entry name" value="PDZ domain-like"/>
    <property type="match status" value="1"/>
</dbReference>
<dbReference type="Proteomes" id="UP000694846">
    <property type="component" value="Unplaced"/>
</dbReference>
<protein>
    <submittedName>
        <fullName evidence="7">Uncharacterized protein LOC112693424 isoform X1</fullName>
    </submittedName>
</protein>
<feature type="region of interest" description="Disordered" evidence="3">
    <location>
        <begin position="385"/>
        <end position="429"/>
    </location>
</feature>
<feature type="compositionally biased region" description="Acidic residues" evidence="3">
    <location>
        <begin position="473"/>
        <end position="495"/>
    </location>
</feature>
<sequence length="841" mass="95500">MRGDFHARECFYIYTLYAAVVSYLLVFLNTFFFFFIRLHFFFFKFNVRTLSYRNNITAVVKPIKCSSCFGAKYLLSPYSRASDGYALRPTMSSPKPSDRKSGRKQSFSHQRSSNEDIYQQDEYDTPNQILDRVKCDHVTVTKPEEDRRRRTIIVEKKNGSYGFMLQSYGIHYKKEQEIEMITYVDHVDYDGPAYRAGMREGDVILSINGVDMEKADHKALVNFIKSCDSRMRMVVLFEDCVRKVDLHMRYIQLQRTLQAKVEELEKVEIKERELMEGKWKTHSLPARKKSSHSSKDTANQKILTENGESSMSRPTLSTEDVAKVQQIYVPKQNFMLAYRPHHFIDQHGRSYYLHQPTTAIINGDSSYVGWHSNNPNYNKKYEQQENWAPPADQPVQQRRRSHYVVEVSRRCSTSSDGPNRSQQQQQPTAQHCKQHNFTCRASQRSSSQGDNCPRWGCIRTGGGASGRRRNCGDEADVDDDDDDDDDDNGGGVDDDEISLEAYDLAANGGAACCPGSQCVPTRRHRRRRRKSTHGGCVGGGRDKSPECKSETSFCRKGHEKRRNSSRNDVDEHKSQQHGGGHGHGHGYANLVNDRYASDERICQSTSTGICDGRPQNSLTENSPASYTTSLSTDTLYWDEDPMTAAIGSHSSSVASRQHSVKSQSSSTYRRENCAVKPVKSWDNLTTKAFGGYGFGYEYLDRDQIVNNNNNNNNNNSGGGGQQQHMVYLQLKNVKGGQKHSHGHHHHHHQHHKNHHHHHHHHHNGGGRMRHPTKSTEALLSLPPQYPIAAVESSASCEYLDSCSSSAGGRYFSYIKNDKASQTDCRRYAAAAAHLQPEVTRL</sequence>
<evidence type="ECO:0000259" key="5">
    <source>
        <dbReference type="PROSITE" id="PS50106"/>
    </source>
</evidence>
<feature type="region of interest" description="Disordered" evidence="3">
    <location>
        <begin position="648"/>
        <end position="671"/>
    </location>
</feature>
<feature type="compositionally biased region" description="Basic and acidic residues" evidence="3">
    <location>
        <begin position="540"/>
        <end position="549"/>
    </location>
</feature>
<feature type="compositionally biased region" description="Polar residues" evidence="3">
    <location>
        <begin position="296"/>
        <end position="317"/>
    </location>
</feature>
<feature type="region of interest" description="Disordered" evidence="3">
    <location>
        <begin position="464"/>
        <end position="495"/>
    </location>
</feature>
<reference evidence="7" key="1">
    <citation type="submission" date="2025-08" db="UniProtKB">
        <authorList>
            <consortium name="RefSeq"/>
        </authorList>
    </citation>
    <scope>IDENTIFICATION</scope>
    <source>
        <tissue evidence="7">Whole body</tissue>
    </source>
</reference>
<feature type="compositionally biased region" description="Basic and acidic residues" evidence="3">
    <location>
        <begin position="565"/>
        <end position="574"/>
    </location>
</feature>
<organism evidence="6 7">
    <name type="scientific">Sipha flava</name>
    <name type="common">yellow sugarcane aphid</name>
    <dbReference type="NCBI Taxonomy" id="143950"/>
    <lineage>
        <taxon>Eukaryota</taxon>
        <taxon>Metazoa</taxon>
        <taxon>Ecdysozoa</taxon>
        <taxon>Arthropoda</taxon>
        <taxon>Hexapoda</taxon>
        <taxon>Insecta</taxon>
        <taxon>Pterygota</taxon>
        <taxon>Neoptera</taxon>
        <taxon>Paraneoptera</taxon>
        <taxon>Hemiptera</taxon>
        <taxon>Sternorrhyncha</taxon>
        <taxon>Aphidomorpha</taxon>
        <taxon>Aphidoidea</taxon>
        <taxon>Aphididae</taxon>
        <taxon>Sipha</taxon>
    </lineage>
</organism>
<gene>
    <name evidence="7" type="primary">LOC112693424</name>
</gene>